<dbReference type="OrthoDB" id="3786918at2759"/>
<protein>
    <submittedName>
        <fullName evidence="1">Uncharacterized protein</fullName>
    </submittedName>
</protein>
<dbReference type="EMBL" id="NAJP01000026">
    <property type="protein sequence ID" value="TKA41787.1"/>
    <property type="molecule type" value="Genomic_DNA"/>
</dbReference>
<organism evidence="1 2">
    <name type="scientific">Friedmanniomyces endolithicus</name>
    <dbReference type="NCBI Taxonomy" id="329885"/>
    <lineage>
        <taxon>Eukaryota</taxon>
        <taxon>Fungi</taxon>
        <taxon>Dikarya</taxon>
        <taxon>Ascomycota</taxon>
        <taxon>Pezizomycotina</taxon>
        <taxon>Dothideomycetes</taxon>
        <taxon>Dothideomycetidae</taxon>
        <taxon>Mycosphaerellales</taxon>
        <taxon>Teratosphaeriaceae</taxon>
        <taxon>Friedmanniomyces</taxon>
    </lineage>
</organism>
<dbReference type="AlphaFoldDB" id="A0A4U0V048"/>
<evidence type="ECO:0000313" key="1">
    <source>
        <dbReference type="EMBL" id="TKA41787.1"/>
    </source>
</evidence>
<dbReference type="PANTHER" id="PTHR42085:SF1">
    <property type="entry name" value="F-BOX DOMAIN-CONTAINING PROTEIN"/>
    <property type="match status" value="1"/>
</dbReference>
<accession>A0A4U0V048</accession>
<sequence>MVPARSERPKLLTLPAEIRIRILEYVFADNTLDNGLRIHDATGEVVVDERYRTAALLQPLSICQQFHADGVLLAFTRTTFVANSLFVANIIPERLSMLHEKQTESIRSVSFVADARHFRKLVDWGEHAFGLPALKLDTLTIVLHRSSFWHYLFDFTTGIARLLRHLKAVRRLVFVRNRALVKGSFKAWCNRLIGLMMKFDHQGRYDKTPAELESVWWTWAFDDTAQSFSLEAKPTKDMVDEETYMQQILPLMEALRDSIESEEWNPDPRSRNGA</sequence>
<evidence type="ECO:0000313" key="2">
    <source>
        <dbReference type="Proteomes" id="UP000310066"/>
    </source>
</evidence>
<name>A0A4U0V048_9PEZI</name>
<gene>
    <name evidence="1" type="ORF">B0A54_08213</name>
</gene>
<proteinExistence type="predicted"/>
<comment type="caution">
    <text evidence="1">The sequence shown here is derived from an EMBL/GenBank/DDBJ whole genome shotgun (WGS) entry which is preliminary data.</text>
</comment>
<dbReference type="Proteomes" id="UP000310066">
    <property type="component" value="Unassembled WGS sequence"/>
</dbReference>
<dbReference type="PANTHER" id="PTHR42085">
    <property type="entry name" value="F-BOX DOMAIN-CONTAINING PROTEIN"/>
    <property type="match status" value="1"/>
</dbReference>
<dbReference type="InterPro" id="IPR038883">
    <property type="entry name" value="AN11006-like"/>
</dbReference>
<reference evidence="1 2" key="1">
    <citation type="submission" date="2017-03" db="EMBL/GenBank/DDBJ databases">
        <title>Genomes of endolithic fungi from Antarctica.</title>
        <authorList>
            <person name="Coleine C."/>
            <person name="Masonjones S."/>
            <person name="Stajich J.E."/>
        </authorList>
    </citation>
    <scope>NUCLEOTIDE SEQUENCE [LARGE SCALE GENOMIC DNA]</scope>
    <source>
        <strain evidence="1 2">CCFEE 5311</strain>
    </source>
</reference>